<dbReference type="Proteomes" id="UP000701698">
    <property type="component" value="Unassembled WGS sequence"/>
</dbReference>
<organism evidence="2 3">
    <name type="scientific">candidate division WWE3 bacterium</name>
    <dbReference type="NCBI Taxonomy" id="2053526"/>
    <lineage>
        <taxon>Bacteria</taxon>
        <taxon>Katanobacteria</taxon>
    </lineage>
</organism>
<dbReference type="AlphaFoldDB" id="A0A955LGZ6"/>
<evidence type="ECO:0000313" key="3">
    <source>
        <dbReference type="Proteomes" id="UP000701698"/>
    </source>
</evidence>
<evidence type="ECO:0000256" key="1">
    <source>
        <dbReference type="SAM" id="MobiDB-lite"/>
    </source>
</evidence>
<reference evidence="2" key="2">
    <citation type="journal article" date="2021" name="Microbiome">
        <title>Successional dynamics and alternative stable states in a saline activated sludge microbial community over 9 years.</title>
        <authorList>
            <person name="Wang Y."/>
            <person name="Ye J."/>
            <person name="Ju F."/>
            <person name="Liu L."/>
            <person name="Boyd J.A."/>
            <person name="Deng Y."/>
            <person name="Parks D.H."/>
            <person name="Jiang X."/>
            <person name="Yin X."/>
            <person name="Woodcroft B.J."/>
            <person name="Tyson G.W."/>
            <person name="Hugenholtz P."/>
            <person name="Polz M.F."/>
            <person name="Zhang T."/>
        </authorList>
    </citation>
    <scope>NUCLEOTIDE SEQUENCE</scope>
    <source>
        <strain evidence="2">HKST-UBA01</strain>
    </source>
</reference>
<accession>A0A955LGZ6</accession>
<protein>
    <submittedName>
        <fullName evidence="2">Uncharacterized protein</fullName>
    </submittedName>
</protein>
<sequence length="164" mass="18812">MGSSYQALHHTRQSNGTGPILTYPDLETATEEVERMYPDFRITAVIPLNLSDDTEYIGIGGDDSYPIQVYLGPKEPEKMTPEVRENTRLFWIECGFDQHPLRKGRVKGEIKTVIQALLVDEIRPINLCRLDEEGWDKAMSPYVEGADVRAEMRLRFFETLECDD</sequence>
<proteinExistence type="predicted"/>
<comment type="caution">
    <text evidence="2">The sequence shown here is derived from an EMBL/GenBank/DDBJ whole genome shotgun (WGS) entry which is preliminary data.</text>
</comment>
<gene>
    <name evidence="2" type="ORF">KC571_03380</name>
</gene>
<name>A0A955LGZ6_UNCKA</name>
<evidence type="ECO:0000313" key="2">
    <source>
        <dbReference type="EMBL" id="MCA9390422.1"/>
    </source>
</evidence>
<reference evidence="2" key="1">
    <citation type="submission" date="2020-04" db="EMBL/GenBank/DDBJ databases">
        <authorList>
            <person name="Zhang T."/>
        </authorList>
    </citation>
    <scope>NUCLEOTIDE SEQUENCE</scope>
    <source>
        <strain evidence="2">HKST-UBA01</strain>
    </source>
</reference>
<dbReference type="EMBL" id="JAGQKX010000092">
    <property type="protein sequence ID" value="MCA9390422.1"/>
    <property type="molecule type" value="Genomic_DNA"/>
</dbReference>
<feature type="region of interest" description="Disordered" evidence="1">
    <location>
        <begin position="1"/>
        <end position="21"/>
    </location>
</feature>